<dbReference type="CDD" id="cd03426">
    <property type="entry name" value="NUDIX_CoAse_Nudt7"/>
    <property type="match status" value="1"/>
</dbReference>
<evidence type="ECO:0000256" key="3">
    <source>
        <dbReference type="ARBA" id="ARBA00006506"/>
    </source>
</evidence>
<dbReference type="GO" id="GO:0030145">
    <property type="term" value="F:manganese ion binding"/>
    <property type="evidence" value="ECO:0007669"/>
    <property type="project" value="InterPro"/>
</dbReference>
<dbReference type="InterPro" id="IPR045121">
    <property type="entry name" value="CoAse"/>
</dbReference>
<comment type="similarity">
    <text evidence="3">Belongs to the Nudix hydrolase family. PCD1 subfamily.</text>
</comment>
<evidence type="ECO:0000256" key="6">
    <source>
        <dbReference type="ARBA" id="ARBA00022842"/>
    </source>
</evidence>
<accession>A0AAU4JZ95</accession>
<keyword evidence="5" id="KW-0378">Hydrolase</keyword>
<dbReference type="SUPFAM" id="SSF55811">
    <property type="entry name" value="Nudix"/>
    <property type="match status" value="1"/>
</dbReference>
<evidence type="ECO:0000256" key="4">
    <source>
        <dbReference type="ARBA" id="ARBA00022723"/>
    </source>
</evidence>
<dbReference type="GO" id="GO:0000287">
    <property type="term" value="F:magnesium ion binding"/>
    <property type="evidence" value="ECO:0007669"/>
    <property type="project" value="InterPro"/>
</dbReference>
<dbReference type="GO" id="GO:0010945">
    <property type="term" value="F:coenzyme A diphosphatase activity"/>
    <property type="evidence" value="ECO:0007669"/>
    <property type="project" value="InterPro"/>
</dbReference>
<feature type="domain" description="Nudix hydrolase" evidence="8">
    <location>
        <begin position="61"/>
        <end position="205"/>
    </location>
</feature>
<evidence type="ECO:0000256" key="7">
    <source>
        <dbReference type="ARBA" id="ARBA00023211"/>
    </source>
</evidence>
<evidence type="ECO:0000256" key="2">
    <source>
        <dbReference type="ARBA" id="ARBA00001946"/>
    </source>
</evidence>
<evidence type="ECO:0000256" key="5">
    <source>
        <dbReference type="ARBA" id="ARBA00022801"/>
    </source>
</evidence>
<dbReference type="Proteomes" id="UP001432128">
    <property type="component" value="Chromosome"/>
</dbReference>
<dbReference type="PROSITE" id="PS51462">
    <property type="entry name" value="NUDIX"/>
    <property type="match status" value="1"/>
</dbReference>
<dbReference type="EMBL" id="CP108021">
    <property type="protein sequence ID" value="WUM19109.1"/>
    <property type="molecule type" value="Genomic_DNA"/>
</dbReference>
<keyword evidence="7" id="KW-0464">Manganese</keyword>
<dbReference type="InterPro" id="IPR015797">
    <property type="entry name" value="NUDIX_hydrolase-like_dom_sf"/>
</dbReference>
<dbReference type="PROSITE" id="PS01293">
    <property type="entry name" value="NUDIX_COA"/>
    <property type="match status" value="1"/>
</dbReference>
<dbReference type="Pfam" id="PF00293">
    <property type="entry name" value="NUDIX"/>
    <property type="match status" value="1"/>
</dbReference>
<dbReference type="InterPro" id="IPR000059">
    <property type="entry name" value="NUDIX_hydrolase_NudL_CS"/>
</dbReference>
<dbReference type="PANTHER" id="PTHR12992:SF11">
    <property type="entry name" value="MITOCHONDRIAL COENZYME A DIPHOSPHATASE NUDT8"/>
    <property type="match status" value="1"/>
</dbReference>
<evidence type="ECO:0000256" key="1">
    <source>
        <dbReference type="ARBA" id="ARBA00001936"/>
    </source>
</evidence>
<keyword evidence="10" id="KW-1185">Reference proteome</keyword>
<dbReference type="InterPro" id="IPR000086">
    <property type="entry name" value="NUDIX_hydrolase_dom"/>
</dbReference>
<evidence type="ECO:0000313" key="9">
    <source>
        <dbReference type="EMBL" id="WUM19109.1"/>
    </source>
</evidence>
<organism evidence="9 10">
    <name type="scientific">Williamsia herbipolensis</name>
    <dbReference type="NCBI Taxonomy" id="1603258"/>
    <lineage>
        <taxon>Bacteria</taxon>
        <taxon>Bacillati</taxon>
        <taxon>Actinomycetota</taxon>
        <taxon>Actinomycetes</taxon>
        <taxon>Mycobacteriales</taxon>
        <taxon>Nocardiaceae</taxon>
        <taxon>Williamsia</taxon>
    </lineage>
</organism>
<gene>
    <name evidence="9" type="ORF">OG579_15460</name>
</gene>
<comment type="cofactor">
    <cofactor evidence="2">
        <name>Mg(2+)</name>
        <dbReference type="ChEBI" id="CHEBI:18420"/>
    </cofactor>
</comment>
<proteinExistence type="inferred from homology"/>
<name>A0AAU4JZ95_9NOCA</name>
<dbReference type="KEGG" id="whr:OG579_15460"/>
<keyword evidence="4" id="KW-0479">Metal-binding</keyword>
<dbReference type="AlphaFoldDB" id="A0AAU4JZ95"/>
<evidence type="ECO:0000259" key="8">
    <source>
        <dbReference type="PROSITE" id="PS51462"/>
    </source>
</evidence>
<dbReference type="GO" id="GO:0009132">
    <property type="term" value="P:nucleoside diphosphate metabolic process"/>
    <property type="evidence" value="ECO:0007669"/>
    <property type="project" value="InterPro"/>
</dbReference>
<dbReference type="Gene3D" id="3.90.79.10">
    <property type="entry name" value="Nucleoside Triphosphate Pyrophosphohydrolase"/>
    <property type="match status" value="1"/>
</dbReference>
<dbReference type="PANTHER" id="PTHR12992">
    <property type="entry name" value="NUDIX HYDROLASE"/>
    <property type="match status" value="1"/>
</dbReference>
<protein>
    <submittedName>
        <fullName evidence="9">CoA pyrophosphatase</fullName>
    </submittedName>
</protein>
<dbReference type="RefSeq" id="WP_328856671.1">
    <property type="nucleotide sequence ID" value="NZ_CP108021.1"/>
</dbReference>
<keyword evidence="6" id="KW-0460">Magnesium</keyword>
<comment type="cofactor">
    <cofactor evidence="1">
        <name>Mn(2+)</name>
        <dbReference type="ChEBI" id="CHEBI:29035"/>
    </cofactor>
</comment>
<reference evidence="9 10" key="1">
    <citation type="submission" date="2022-10" db="EMBL/GenBank/DDBJ databases">
        <title>The complete genomes of actinobacterial strains from the NBC collection.</title>
        <authorList>
            <person name="Joergensen T.S."/>
            <person name="Alvarez Arevalo M."/>
            <person name="Sterndorff E.B."/>
            <person name="Faurdal D."/>
            <person name="Vuksanovic O."/>
            <person name="Mourched A.-S."/>
            <person name="Charusanti P."/>
            <person name="Shaw S."/>
            <person name="Blin K."/>
            <person name="Weber T."/>
        </authorList>
    </citation>
    <scope>NUCLEOTIDE SEQUENCE [LARGE SCALE GENOMIC DNA]</scope>
    <source>
        <strain evidence="9 10">NBC_00319</strain>
    </source>
</reference>
<evidence type="ECO:0000313" key="10">
    <source>
        <dbReference type="Proteomes" id="UP001432128"/>
    </source>
</evidence>
<sequence>MSPRSADRDHAPTVAAGPLVGTDAIPAWLRPLTDNVDGVTDSVNNRGGDRTRLVQAAFRRGSRPASVLVLFGGAFDSGDGHAPPGDADVLLTQRATTLRNHAGQVAFPGGARDPGDDYPVGTALREAQEETALDPDEVRVVARLQSFPVPPSGFDVIPVIAWSPDPGAVRAVDPGETARVVRVPIADMIDPAHRFQVQRTVMGGRVYRGPAFWVADMLVWGFTGGLLDAIFDTAGWTVPWDTDDVRDLADMLEKTGQR</sequence>